<feature type="binding site" evidence="8 10">
    <location>
        <position position="86"/>
    </location>
    <ligand>
        <name>substrate</name>
    </ligand>
</feature>
<dbReference type="EC" id="4.2.1.10" evidence="5 8"/>
<feature type="binding site" evidence="8 10">
    <location>
        <begin position="100"/>
        <end position="101"/>
    </location>
    <ligand>
        <name>substrate</name>
    </ligand>
</feature>
<comment type="similarity">
    <text evidence="3 8">Belongs to the type-II 3-dehydroquinase family.</text>
</comment>
<protein>
    <recommendedName>
        <fullName evidence="5 8">3-dehydroquinate dehydratase</fullName>
        <shortName evidence="8">3-dehydroquinase</shortName>
        <ecNumber evidence="5 8">4.2.1.10</ecNumber>
    </recommendedName>
    <alternativeName>
        <fullName evidence="8">Type II DHQase</fullName>
    </alternativeName>
</protein>
<keyword evidence="8" id="KW-0028">Amino-acid biosynthesis</keyword>
<dbReference type="InterPro" id="IPR018509">
    <property type="entry name" value="DHquinase_II_CS"/>
</dbReference>
<feature type="binding site" evidence="8 10">
    <location>
        <position position="73"/>
    </location>
    <ligand>
        <name>substrate</name>
    </ligand>
</feature>
<evidence type="ECO:0000256" key="5">
    <source>
        <dbReference type="ARBA" id="ARBA00012060"/>
    </source>
</evidence>
<dbReference type="InterPro" id="IPR001874">
    <property type="entry name" value="DHquinase_II"/>
</dbReference>
<evidence type="ECO:0000256" key="10">
    <source>
        <dbReference type="PIRSR" id="PIRSR001399-2"/>
    </source>
</evidence>
<dbReference type="Pfam" id="PF01220">
    <property type="entry name" value="DHquinase_II"/>
    <property type="match status" value="1"/>
</dbReference>
<evidence type="ECO:0000256" key="1">
    <source>
        <dbReference type="ARBA" id="ARBA00001864"/>
    </source>
</evidence>
<dbReference type="GO" id="GO:0009423">
    <property type="term" value="P:chorismate biosynthetic process"/>
    <property type="evidence" value="ECO:0007669"/>
    <property type="project" value="UniProtKB-UniRule"/>
</dbReference>
<dbReference type="GO" id="GO:0009073">
    <property type="term" value="P:aromatic amino acid family biosynthetic process"/>
    <property type="evidence" value="ECO:0007669"/>
    <property type="project" value="UniProtKB-KW"/>
</dbReference>
<dbReference type="GO" id="GO:0019631">
    <property type="term" value="P:quinate catabolic process"/>
    <property type="evidence" value="ECO:0007669"/>
    <property type="project" value="TreeGrafter"/>
</dbReference>
<dbReference type="PANTHER" id="PTHR21272">
    <property type="entry name" value="CATABOLIC 3-DEHYDROQUINASE"/>
    <property type="match status" value="1"/>
</dbReference>
<name>A0A9D5R7P5_9FIRM</name>
<dbReference type="RefSeq" id="WP_226392005.1">
    <property type="nucleotide sequence ID" value="NZ_JADCKB010000004.1"/>
</dbReference>
<comment type="function">
    <text evidence="8">Catalyzes a trans-dehydration via an enolate intermediate.</text>
</comment>
<evidence type="ECO:0000256" key="7">
    <source>
        <dbReference type="ARBA" id="ARBA00023239"/>
    </source>
</evidence>
<evidence type="ECO:0000256" key="6">
    <source>
        <dbReference type="ARBA" id="ARBA00023141"/>
    </source>
</evidence>
<dbReference type="CDD" id="cd00466">
    <property type="entry name" value="DHQase_II"/>
    <property type="match status" value="1"/>
</dbReference>
<evidence type="ECO:0000256" key="3">
    <source>
        <dbReference type="ARBA" id="ARBA00011037"/>
    </source>
</evidence>
<feature type="binding site" evidence="8 10">
    <location>
        <position position="79"/>
    </location>
    <ligand>
        <name>substrate</name>
    </ligand>
</feature>
<dbReference type="PROSITE" id="PS01029">
    <property type="entry name" value="DEHYDROQUINASE_II"/>
    <property type="match status" value="1"/>
</dbReference>
<accession>A0A9D5R7P5</accession>
<dbReference type="EMBL" id="JADCKB010000004">
    <property type="protein sequence ID" value="MBE5039446.1"/>
    <property type="molecule type" value="Genomic_DNA"/>
</dbReference>
<feature type="active site" description="Proton acceptor" evidence="8 9">
    <location>
        <position position="22"/>
    </location>
</feature>
<dbReference type="GO" id="GO:0003855">
    <property type="term" value="F:3-dehydroquinate dehydratase activity"/>
    <property type="evidence" value="ECO:0007669"/>
    <property type="project" value="UniProtKB-UniRule"/>
</dbReference>
<feature type="binding site" evidence="8 10">
    <location>
        <position position="110"/>
    </location>
    <ligand>
        <name>substrate</name>
    </ligand>
</feature>
<comment type="caution">
    <text evidence="12">The sequence shown here is derived from an EMBL/GenBank/DDBJ whole genome shotgun (WGS) entry which is preliminary data.</text>
</comment>
<dbReference type="HAMAP" id="MF_00169">
    <property type="entry name" value="AroQ"/>
    <property type="match status" value="1"/>
</dbReference>
<keyword evidence="13" id="KW-1185">Reference proteome</keyword>
<dbReference type="GO" id="GO:0008652">
    <property type="term" value="P:amino acid biosynthetic process"/>
    <property type="evidence" value="ECO:0007669"/>
    <property type="project" value="UniProtKB-KW"/>
</dbReference>
<evidence type="ECO:0000256" key="8">
    <source>
        <dbReference type="HAMAP-Rule" id="MF_00169"/>
    </source>
</evidence>
<dbReference type="InterPro" id="IPR036441">
    <property type="entry name" value="DHquinase_II_sf"/>
</dbReference>
<dbReference type="AlphaFoldDB" id="A0A9D5R7P5"/>
<keyword evidence="6 8" id="KW-0057">Aromatic amino acid biosynthesis</keyword>
<evidence type="ECO:0000256" key="4">
    <source>
        <dbReference type="ARBA" id="ARBA00011193"/>
    </source>
</evidence>
<dbReference type="PANTHER" id="PTHR21272:SF3">
    <property type="entry name" value="CATABOLIC 3-DEHYDROQUINASE"/>
    <property type="match status" value="1"/>
</dbReference>
<evidence type="ECO:0000256" key="9">
    <source>
        <dbReference type="PIRSR" id="PIRSR001399-1"/>
    </source>
</evidence>
<comment type="pathway">
    <text evidence="2 8">Metabolic intermediate biosynthesis; chorismate biosynthesis; chorismate from D-erythrose 4-phosphate and phosphoenolpyruvate: step 3/7.</text>
</comment>
<evidence type="ECO:0000313" key="12">
    <source>
        <dbReference type="EMBL" id="MBE5039446.1"/>
    </source>
</evidence>
<keyword evidence="7 8" id="KW-0456">Lyase</keyword>
<feature type="active site" description="Proton donor" evidence="8 9">
    <location>
        <position position="99"/>
    </location>
</feature>
<comment type="catalytic activity">
    <reaction evidence="1 8">
        <text>3-dehydroquinate = 3-dehydroshikimate + H2O</text>
        <dbReference type="Rhea" id="RHEA:21096"/>
        <dbReference type="ChEBI" id="CHEBI:15377"/>
        <dbReference type="ChEBI" id="CHEBI:16630"/>
        <dbReference type="ChEBI" id="CHEBI:32364"/>
        <dbReference type="EC" id="4.2.1.10"/>
    </reaction>
</comment>
<dbReference type="Gene3D" id="3.40.50.9100">
    <property type="entry name" value="Dehydroquinase, class II"/>
    <property type="match status" value="1"/>
</dbReference>
<dbReference type="NCBIfam" id="TIGR01088">
    <property type="entry name" value="aroQ"/>
    <property type="match status" value="1"/>
</dbReference>
<evidence type="ECO:0000256" key="11">
    <source>
        <dbReference type="PIRSR" id="PIRSR001399-3"/>
    </source>
</evidence>
<dbReference type="NCBIfam" id="NF003807">
    <property type="entry name" value="PRK05395.1-4"/>
    <property type="match status" value="1"/>
</dbReference>
<organism evidence="12 13">
    <name type="scientific">Ructibacterium gallinarum</name>
    <dbReference type="NCBI Taxonomy" id="2779355"/>
    <lineage>
        <taxon>Bacteria</taxon>
        <taxon>Bacillati</taxon>
        <taxon>Bacillota</taxon>
        <taxon>Clostridia</taxon>
        <taxon>Eubacteriales</taxon>
        <taxon>Oscillospiraceae</taxon>
        <taxon>Ructibacterium</taxon>
    </lineage>
</organism>
<proteinExistence type="inferred from homology"/>
<evidence type="ECO:0000313" key="13">
    <source>
        <dbReference type="Proteomes" id="UP000806542"/>
    </source>
</evidence>
<sequence length="152" mass="17050">MKMMVINGPNLNMLGIREPEIYGKTSYGDLERYIEDYAAKRNWEAIVLQSNSEGEIIDYIHHALGSCEAIVINPGAYTHYSYAIYDALLTVGLPSIEVHISNIHTRDAFRHKSVTAPACIGQICGLGFRGYTLAMDYLMEEVEKNDKACSNR</sequence>
<dbReference type="NCBIfam" id="NF003806">
    <property type="entry name" value="PRK05395.1-3"/>
    <property type="match status" value="1"/>
</dbReference>
<feature type="site" description="Transition state stabilizer" evidence="8 11">
    <location>
        <position position="17"/>
    </location>
</feature>
<dbReference type="PIRSF" id="PIRSF001399">
    <property type="entry name" value="DHquinase_II"/>
    <property type="match status" value="1"/>
</dbReference>
<comment type="subunit">
    <text evidence="4 8">Homododecamer.</text>
</comment>
<evidence type="ECO:0000256" key="2">
    <source>
        <dbReference type="ARBA" id="ARBA00004902"/>
    </source>
</evidence>
<dbReference type="NCBIfam" id="NF003805">
    <property type="entry name" value="PRK05395.1-2"/>
    <property type="match status" value="1"/>
</dbReference>
<dbReference type="SUPFAM" id="SSF52304">
    <property type="entry name" value="Type II 3-dehydroquinate dehydratase"/>
    <property type="match status" value="1"/>
</dbReference>
<reference evidence="12" key="1">
    <citation type="submission" date="2020-10" db="EMBL/GenBank/DDBJ databases">
        <title>ChiBAC.</title>
        <authorList>
            <person name="Zenner C."/>
            <person name="Hitch T.C.A."/>
            <person name="Clavel T."/>
        </authorList>
    </citation>
    <scope>NUCLEOTIDE SEQUENCE</scope>
    <source>
        <strain evidence="12">DSM 107454</strain>
    </source>
</reference>
<gene>
    <name evidence="8 12" type="primary">aroQ</name>
    <name evidence="12" type="ORF">INF28_03080</name>
</gene>
<dbReference type="Proteomes" id="UP000806542">
    <property type="component" value="Unassembled WGS sequence"/>
</dbReference>